<feature type="domain" description="VPS37 C-terminal" evidence="7">
    <location>
        <begin position="2"/>
        <end position="48"/>
    </location>
</feature>
<accession>A0ABD0RXS3</accession>
<feature type="non-terminal residue" evidence="8">
    <location>
        <position position="52"/>
    </location>
</feature>
<keyword evidence="9" id="KW-1185">Reference proteome</keyword>
<evidence type="ECO:0000259" key="7">
    <source>
        <dbReference type="Pfam" id="PF07200"/>
    </source>
</evidence>
<dbReference type="PANTHER" id="PTHR13678:SF12">
    <property type="entry name" value="VACUOLAR PROTEIN SORTING-ASSOCIATED PROTEIN 37D"/>
    <property type="match status" value="1"/>
</dbReference>
<sequence>MEREMALAANRSLAEQNLDMKPRLETERARLVGKYAELEEVREKYKQHCAMR</sequence>
<dbReference type="AlphaFoldDB" id="A0ABD0RXS3"/>
<evidence type="ECO:0000256" key="3">
    <source>
        <dbReference type="ARBA" id="ARBA00022448"/>
    </source>
</evidence>
<dbReference type="Proteomes" id="UP001529510">
    <property type="component" value="Unassembled WGS sequence"/>
</dbReference>
<comment type="subcellular location">
    <subcellularLocation>
        <location evidence="1">Late endosome membrane</location>
        <topology evidence="1">Peripheral membrane protein</topology>
    </subcellularLocation>
</comment>
<comment type="similarity">
    <text evidence="2">Belongs to the VPS37 family.</text>
</comment>
<dbReference type="Pfam" id="PF07200">
    <property type="entry name" value="Mod_r"/>
    <property type="match status" value="1"/>
</dbReference>
<evidence type="ECO:0000313" key="8">
    <source>
        <dbReference type="EMBL" id="KAL0203355.1"/>
    </source>
</evidence>
<name>A0ABD0RXS3_CIRMR</name>
<evidence type="ECO:0000256" key="2">
    <source>
        <dbReference type="ARBA" id="ARBA00007617"/>
    </source>
</evidence>
<proteinExistence type="inferred from homology"/>
<keyword evidence="3" id="KW-0813">Transport</keyword>
<dbReference type="InterPro" id="IPR009851">
    <property type="entry name" value="Mod_r"/>
</dbReference>
<comment type="function">
    <text evidence="6">Component of the ESCRT-I complex, a regulator of vesicular trafficking process. Required for the sorting of endocytic ubiquitinated cargos into multivesicular bodies. May be involved in cell growth and differentiation.</text>
</comment>
<evidence type="ECO:0000256" key="1">
    <source>
        <dbReference type="ARBA" id="ARBA00004633"/>
    </source>
</evidence>
<organism evidence="8 9">
    <name type="scientific">Cirrhinus mrigala</name>
    <name type="common">Mrigala</name>
    <dbReference type="NCBI Taxonomy" id="683832"/>
    <lineage>
        <taxon>Eukaryota</taxon>
        <taxon>Metazoa</taxon>
        <taxon>Chordata</taxon>
        <taxon>Craniata</taxon>
        <taxon>Vertebrata</taxon>
        <taxon>Euteleostomi</taxon>
        <taxon>Actinopterygii</taxon>
        <taxon>Neopterygii</taxon>
        <taxon>Teleostei</taxon>
        <taxon>Ostariophysi</taxon>
        <taxon>Cypriniformes</taxon>
        <taxon>Cyprinidae</taxon>
        <taxon>Labeoninae</taxon>
        <taxon>Labeonini</taxon>
        <taxon>Cirrhinus</taxon>
    </lineage>
</organism>
<dbReference type="PANTHER" id="PTHR13678">
    <property type="entry name" value="VACUOLAR PROTEIN SORTING-ASSOCIATED PROTEIN 37"/>
    <property type="match status" value="1"/>
</dbReference>
<keyword evidence="4" id="KW-0967">Endosome</keyword>
<protein>
    <recommendedName>
        <fullName evidence="7">VPS37 C-terminal domain-containing protein</fullName>
    </recommendedName>
</protein>
<keyword evidence="5" id="KW-0653">Protein transport</keyword>
<evidence type="ECO:0000256" key="4">
    <source>
        <dbReference type="ARBA" id="ARBA00022753"/>
    </source>
</evidence>
<dbReference type="GO" id="GO:0015031">
    <property type="term" value="P:protein transport"/>
    <property type="evidence" value="ECO:0007669"/>
    <property type="project" value="UniProtKB-KW"/>
</dbReference>
<evidence type="ECO:0000256" key="6">
    <source>
        <dbReference type="ARBA" id="ARBA00025010"/>
    </source>
</evidence>
<evidence type="ECO:0000313" key="9">
    <source>
        <dbReference type="Proteomes" id="UP001529510"/>
    </source>
</evidence>
<dbReference type="GO" id="GO:0031902">
    <property type="term" value="C:late endosome membrane"/>
    <property type="evidence" value="ECO:0007669"/>
    <property type="project" value="UniProtKB-SubCell"/>
</dbReference>
<reference evidence="8 9" key="1">
    <citation type="submission" date="2024-05" db="EMBL/GenBank/DDBJ databases">
        <title>Genome sequencing and assembly of Indian major carp, Cirrhinus mrigala (Hamilton, 1822).</title>
        <authorList>
            <person name="Mohindra V."/>
            <person name="Chowdhury L.M."/>
            <person name="Lal K."/>
            <person name="Jena J.K."/>
        </authorList>
    </citation>
    <scope>NUCLEOTIDE SEQUENCE [LARGE SCALE GENOMIC DNA]</scope>
    <source>
        <strain evidence="8">CM1030</strain>
        <tissue evidence="8">Blood</tissue>
    </source>
</reference>
<dbReference type="GO" id="GO:0000813">
    <property type="term" value="C:ESCRT I complex"/>
    <property type="evidence" value="ECO:0007669"/>
    <property type="project" value="UniProtKB-ARBA"/>
</dbReference>
<dbReference type="EMBL" id="JAMKFB020000001">
    <property type="protein sequence ID" value="KAL0203355.1"/>
    <property type="molecule type" value="Genomic_DNA"/>
</dbReference>
<gene>
    <name evidence="8" type="ORF">M9458_001373</name>
</gene>
<evidence type="ECO:0000256" key="5">
    <source>
        <dbReference type="ARBA" id="ARBA00022927"/>
    </source>
</evidence>
<comment type="caution">
    <text evidence="8">The sequence shown here is derived from an EMBL/GenBank/DDBJ whole genome shotgun (WGS) entry which is preliminary data.</text>
</comment>